<dbReference type="SMART" id="SM00470">
    <property type="entry name" value="ParB"/>
    <property type="match status" value="1"/>
</dbReference>
<evidence type="ECO:0000313" key="5">
    <source>
        <dbReference type="EMBL" id="CCW35710.1"/>
    </source>
</evidence>
<dbReference type="FunFam" id="1.10.10.2830:FF:000001">
    <property type="entry name" value="Chromosome partitioning protein ParB"/>
    <property type="match status" value="1"/>
</dbReference>
<dbReference type="GO" id="GO:0005694">
    <property type="term" value="C:chromosome"/>
    <property type="evidence" value="ECO:0007669"/>
    <property type="project" value="TreeGrafter"/>
</dbReference>
<dbReference type="InterPro" id="IPR036086">
    <property type="entry name" value="ParB/Sulfiredoxin_sf"/>
</dbReference>
<name>S0EVB2_CHTCT</name>
<keyword evidence="3 5" id="KW-0238">DNA-binding</keyword>
<dbReference type="STRING" id="454171.CP488_02193"/>
<dbReference type="SUPFAM" id="SSF109709">
    <property type="entry name" value="KorB DNA-binding domain-like"/>
    <property type="match status" value="1"/>
</dbReference>
<dbReference type="InterPro" id="IPR003115">
    <property type="entry name" value="ParB_N"/>
</dbReference>
<dbReference type="Gene3D" id="3.90.1530.30">
    <property type="match status" value="1"/>
</dbReference>
<dbReference type="GO" id="GO:0045881">
    <property type="term" value="P:positive regulation of sporulation resulting in formation of a cellular spore"/>
    <property type="evidence" value="ECO:0007669"/>
    <property type="project" value="TreeGrafter"/>
</dbReference>
<accession>S0EVB2</accession>
<dbReference type="InParanoid" id="S0EVB2"/>
<comment type="similarity">
    <text evidence="1">Belongs to the ParB family.</text>
</comment>
<proteinExistence type="inferred from homology"/>
<dbReference type="eggNOG" id="COG1475">
    <property type="taxonomic scope" value="Bacteria"/>
</dbReference>
<dbReference type="Pfam" id="PF02195">
    <property type="entry name" value="ParB_N"/>
    <property type="match status" value="1"/>
</dbReference>
<dbReference type="PANTHER" id="PTHR33375:SF1">
    <property type="entry name" value="CHROMOSOME-PARTITIONING PROTEIN PARB-RELATED"/>
    <property type="match status" value="1"/>
</dbReference>
<evidence type="ECO:0000256" key="2">
    <source>
        <dbReference type="ARBA" id="ARBA00022829"/>
    </source>
</evidence>
<dbReference type="InterPro" id="IPR041468">
    <property type="entry name" value="HTH_ParB/Spo0J"/>
</dbReference>
<dbReference type="Pfam" id="PF17762">
    <property type="entry name" value="HTH_ParB"/>
    <property type="match status" value="1"/>
</dbReference>
<evidence type="ECO:0000256" key="1">
    <source>
        <dbReference type="ARBA" id="ARBA00006295"/>
    </source>
</evidence>
<dbReference type="Pfam" id="PF23552">
    <property type="entry name" value="ParB_C"/>
    <property type="match status" value="1"/>
</dbReference>
<protein>
    <submittedName>
        <fullName evidence="5">Chromosome segregation DNA-binding protein</fullName>
    </submittedName>
</protein>
<dbReference type="Proteomes" id="UP000014227">
    <property type="component" value="Chromosome I"/>
</dbReference>
<feature type="domain" description="ParB-like N-terminal" evidence="4">
    <location>
        <begin position="26"/>
        <end position="116"/>
    </location>
</feature>
<dbReference type="KEGG" id="ccz:CCALI_01901"/>
<dbReference type="GO" id="GO:0003677">
    <property type="term" value="F:DNA binding"/>
    <property type="evidence" value="ECO:0007669"/>
    <property type="project" value="UniProtKB-KW"/>
</dbReference>
<dbReference type="FunCoup" id="S0EVB2">
    <property type="interactions" value="299"/>
</dbReference>
<dbReference type="HOGENOM" id="CLU_023853_0_0_0"/>
<dbReference type="FunFam" id="3.90.1530.30:FF:000001">
    <property type="entry name" value="Chromosome partitioning protein ParB"/>
    <property type="match status" value="1"/>
</dbReference>
<dbReference type="PANTHER" id="PTHR33375">
    <property type="entry name" value="CHROMOSOME-PARTITIONING PROTEIN PARB-RELATED"/>
    <property type="match status" value="1"/>
</dbReference>
<dbReference type="NCBIfam" id="TIGR00180">
    <property type="entry name" value="parB_part"/>
    <property type="match status" value="1"/>
</dbReference>
<dbReference type="InterPro" id="IPR057240">
    <property type="entry name" value="ParB_dimer_C"/>
</dbReference>
<keyword evidence="6" id="KW-1185">Reference proteome</keyword>
<dbReference type="AlphaFoldDB" id="S0EVB2"/>
<dbReference type="RefSeq" id="WP_016483235.1">
    <property type="nucleotide sequence ID" value="NC_021487.1"/>
</dbReference>
<dbReference type="SUPFAM" id="SSF110849">
    <property type="entry name" value="ParB/Sulfiredoxin"/>
    <property type="match status" value="1"/>
</dbReference>
<dbReference type="InterPro" id="IPR050336">
    <property type="entry name" value="Chromosome_partition/occlusion"/>
</dbReference>
<dbReference type="EMBL" id="HF951689">
    <property type="protein sequence ID" value="CCW35710.1"/>
    <property type="molecule type" value="Genomic_DNA"/>
</dbReference>
<dbReference type="InterPro" id="IPR004437">
    <property type="entry name" value="ParB/RepB/Spo0J"/>
</dbReference>
<gene>
    <name evidence="5" type="ORF">CCALI_01901</name>
</gene>
<reference evidence="6" key="1">
    <citation type="submission" date="2013-03" db="EMBL/GenBank/DDBJ databases">
        <title>Genome sequence of Chthonomonas calidirosea, the first sequenced genome from the Armatimonadetes phylum (formally candidate division OP10).</title>
        <authorList>
            <person name="Lee K.C.Y."/>
            <person name="Morgan X.C."/>
            <person name="Dunfield P.F."/>
            <person name="Tamas I."/>
            <person name="Houghton K.M."/>
            <person name="Vyssotski M."/>
            <person name="Ryan J.L.J."/>
            <person name="Lagutin K."/>
            <person name="McDonald I.R."/>
            <person name="Stott M.B."/>
        </authorList>
    </citation>
    <scope>NUCLEOTIDE SEQUENCE [LARGE SCALE GENOMIC DNA]</scope>
    <source>
        <strain evidence="6">DSM 23976 / ICMP 18418 / T49</strain>
    </source>
</reference>
<keyword evidence="2" id="KW-0159">Chromosome partition</keyword>
<evidence type="ECO:0000313" key="6">
    <source>
        <dbReference type="Proteomes" id="UP000014227"/>
    </source>
</evidence>
<dbReference type="GO" id="GO:0007059">
    <property type="term" value="P:chromosome segregation"/>
    <property type="evidence" value="ECO:0007669"/>
    <property type="project" value="UniProtKB-KW"/>
</dbReference>
<evidence type="ECO:0000256" key="3">
    <source>
        <dbReference type="ARBA" id="ARBA00023125"/>
    </source>
</evidence>
<dbReference type="OrthoDB" id="9802051at2"/>
<sequence length="286" mass="31967">MAKRGLGRGLAMLLPEAADIPQGQVREIDISEVLPNPYQPRTLFDPVALEELVQSIREHGVLQPILVRETESGKFEVVAGERRLRAAQRAGLTRIPAMVRSCSDREMLEVAIVENLQREDITPIEAAKAYLRMMREFGLTQEQVAQRVGKTRTAIANALRLLQLPEEVQESIERGEITEGHGRALMMAERPEVILRLWTVVKSRGLSVRETERLAKASRHSAAPPSVSASFSPDPQIQYIQERLQGALKTRVSLHYASSGAGCIEIFFYSLDELERLLDLLVPQEG</sequence>
<dbReference type="CDD" id="cd16393">
    <property type="entry name" value="SPO0J_N"/>
    <property type="match status" value="1"/>
</dbReference>
<evidence type="ECO:0000259" key="4">
    <source>
        <dbReference type="SMART" id="SM00470"/>
    </source>
</evidence>
<dbReference type="Gene3D" id="1.10.10.2830">
    <property type="match status" value="1"/>
</dbReference>
<dbReference type="PATRIC" id="fig|1303518.3.peg.1957"/>
<organism evidence="5 6">
    <name type="scientific">Chthonomonas calidirosea (strain DSM 23976 / ICMP 18418 / T49)</name>
    <dbReference type="NCBI Taxonomy" id="1303518"/>
    <lineage>
        <taxon>Bacteria</taxon>
        <taxon>Bacillati</taxon>
        <taxon>Armatimonadota</taxon>
        <taxon>Chthonomonadia</taxon>
        <taxon>Chthonomonadales</taxon>
        <taxon>Chthonomonadaceae</taxon>
        <taxon>Chthonomonas</taxon>
    </lineage>
</organism>